<keyword evidence="3" id="KW-0805">Transcription regulation</keyword>
<feature type="domain" description="BEN" evidence="7">
    <location>
        <begin position="73"/>
        <end position="169"/>
    </location>
</feature>
<gene>
    <name evidence="8" type="ORF">HW555_004390</name>
</gene>
<evidence type="ECO:0000313" key="8">
    <source>
        <dbReference type="EMBL" id="KAF9418870.1"/>
    </source>
</evidence>
<protein>
    <recommendedName>
        <fullName evidence="7">BEN domain-containing protein</fullName>
    </recommendedName>
</protein>
<proteinExistence type="predicted"/>
<evidence type="ECO:0000256" key="1">
    <source>
        <dbReference type="ARBA" id="ARBA00004123"/>
    </source>
</evidence>
<reference evidence="8" key="1">
    <citation type="submission" date="2020-08" db="EMBL/GenBank/DDBJ databases">
        <title>Spodoptera exigua strain:BAW_Kor-Di-RS1 Genome sequencing and assembly.</title>
        <authorList>
            <person name="Kim J."/>
            <person name="Nam H.Y."/>
            <person name="Kwon M."/>
            <person name="Choi J.H."/>
            <person name="Cho S.R."/>
            <person name="Kim G.-H."/>
        </authorList>
    </citation>
    <scope>NUCLEOTIDE SEQUENCE</scope>
    <source>
        <strain evidence="8">BAW_Kor-Di-RS1</strain>
        <tissue evidence="8">Whole-body</tissue>
    </source>
</reference>
<organism evidence="8 9">
    <name type="scientific">Spodoptera exigua</name>
    <name type="common">Beet armyworm</name>
    <name type="synonym">Noctua fulgens</name>
    <dbReference type="NCBI Taxonomy" id="7107"/>
    <lineage>
        <taxon>Eukaryota</taxon>
        <taxon>Metazoa</taxon>
        <taxon>Ecdysozoa</taxon>
        <taxon>Arthropoda</taxon>
        <taxon>Hexapoda</taxon>
        <taxon>Insecta</taxon>
        <taxon>Pterygota</taxon>
        <taxon>Neoptera</taxon>
        <taxon>Endopterygota</taxon>
        <taxon>Lepidoptera</taxon>
        <taxon>Glossata</taxon>
        <taxon>Ditrysia</taxon>
        <taxon>Noctuoidea</taxon>
        <taxon>Noctuidae</taxon>
        <taxon>Amphipyrinae</taxon>
        <taxon>Spodoptera</taxon>
    </lineage>
</organism>
<dbReference type="Pfam" id="PF10523">
    <property type="entry name" value="BEN"/>
    <property type="match status" value="1"/>
</dbReference>
<dbReference type="GO" id="GO:0045746">
    <property type="term" value="P:negative regulation of Notch signaling pathway"/>
    <property type="evidence" value="ECO:0007669"/>
    <property type="project" value="InterPro"/>
</dbReference>
<dbReference type="EMBL" id="JACKWZ010000049">
    <property type="protein sequence ID" value="KAF9418870.1"/>
    <property type="molecule type" value="Genomic_DNA"/>
</dbReference>
<dbReference type="Gene3D" id="1.10.10.2590">
    <property type="entry name" value="BEN domain"/>
    <property type="match status" value="1"/>
</dbReference>
<keyword evidence="9" id="KW-1185">Reference proteome</keyword>
<feature type="region of interest" description="Disordered" evidence="6">
    <location>
        <begin position="29"/>
        <end position="74"/>
    </location>
</feature>
<keyword evidence="4" id="KW-0804">Transcription</keyword>
<evidence type="ECO:0000256" key="5">
    <source>
        <dbReference type="ARBA" id="ARBA00023242"/>
    </source>
</evidence>
<evidence type="ECO:0000259" key="7">
    <source>
        <dbReference type="PROSITE" id="PS51457"/>
    </source>
</evidence>
<sequence length="193" mass="21635">MDIAMGHLNPEEIFAVQALAAMWRLGAGRRDSANGSSGNEDSHSEEEKQNDEYSGGSTSSDDIQPDNAEVPIGEGNAKVPLRILKGADYTMYTKVTRKLLQAVFTRKTLATHSLTGKPSPAFLNRPPKKLLDPLIVDDIVRYVCRRCNVAPNLVRTAITRKCTDEAKLYQKRRRLRRLARQRRNIENIPPPQP</sequence>
<dbReference type="PANTHER" id="PTHR35346:SF1">
    <property type="entry name" value="BEN DOMAIN-CONTAINING PROTEIN 6"/>
    <property type="match status" value="1"/>
</dbReference>
<dbReference type="PANTHER" id="PTHR35346">
    <property type="entry name" value="BEN DOMAIN-CONTAINING PROTEIN 6"/>
    <property type="match status" value="1"/>
</dbReference>
<dbReference type="GO" id="GO:0045666">
    <property type="term" value="P:positive regulation of neuron differentiation"/>
    <property type="evidence" value="ECO:0007669"/>
    <property type="project" value="InterPro"/>
</dbReference>
<dbReference type="Proteomes" id="UP000648187">
    <property type="component" value="Unassembled WGS sequence"/>
</dbReference>
<dbReference type="AlphaFoldDB" id="A0A835LC83"/>
<keyword evidence="2" id="KW-0678">Repressor</keyword>
<dbReference type="GO" id="GO:0005634">
    <property type="term" value="C:nucleus"/>
    <property type="evidence" value="ECO:0007669"/>
    <property type="project" value="UniProtKB-SubCell"/>
</dbReference>
<dbReference type="GO" id="GO:0003714">
    <property type="term" value="F:transcription corepressor activity"/>
    <property type="evidence" value="ECO:0007669"/>
    <property type="project" value="InterPro"/>
</dbReference>
<comment type="caution">
    <text evidence="8">The sequence shown here is derived from an EMBL/GenBank/DDBJ whole genome shotgun (WGS) entry which is preliminary data.</text>
</comment>
<dbReference type="InterPro" id="IPR037496">
    <property type="entry name" value="BEND6-like"/>
</dbReference>
<dbReference type="SMART" id="SM01025">
    <property type="entry name" value="BEN"/>
    <property type="match status" value="1"/>
</dbReference>
<feature type="compositionally biased region" description="Basic and acidic residues" evidence="6">
    <location>
        <begin position="40"/>
        <end position="51"/>
    </location>
</feature>
<dbReference type="InterPro" id="IPR018379">
    <property type="entry name" value="BEN_domain"/>
</dbReference>
<evidence type="ECO:0000256" key="6">
    <source>
        <dbReference type="SAM" id="MobiDB-lite"/>
    </source>
</evidence>
<evidence type="ECO:0000256" key="4">
    <source>
        <dbReference type="ARBA" id="ARBA00023163"/>
    </source>
</evidence>
<name>A0A835LC83_SPOEX</name>
<keyword evidence="5" id="KW-0539">Nucleus</keyword>
<accession>A0A835LC83</accession>
<evidence type="ECO:0000313" key="9">
    <source>
        <dbReference type="Proteomes" id="UP000648187"/>
    </source>
</evidence>
<dbReference type="PROSITE" id="PS51457">
    <property type="entry name" value="BEN"/>
    <property type="match status" value="1"/>
</dbReference>
<evidence type="ECO:0000256" key="2">
    <source>
        <dbReference type="ARBA" id="ARBA00022491"/>
    </source>
</evidence>
<dbReference type="GO" id="GO:0003677">
    <property type="term" value="F:DNA binding"/>
    <property type="evidence" value="ECO:0007669"/>
    <property type="project" value="InterPro"/>
</dbReference>
<comment type="subcellular location">
    <subcellularLocation>
        <location evidence="1">Nucleus</location>
    </subcellularLocation>
</comment>
<evidence type="ECO:0000256" key="3">
    <source>
        <dbReference type="ARBA" id="ARBA00023015"/>
    </source>
</evidence>